<dbReference type="Proteomes" id="UP000735874">
    <property type="component" value="Unassembled WGS sequence"/>
</dbReference>
<feature type="compositionally biased region" description="Basic and acidic residues" evidence="1">
    <location>
        <begin position="522"/>
        <end position="531"/>
    </location>
</feature>
<dbReference type="EMBL" id="RCMV01000290">
    <property type="protein sequence ID" value="KAG3219890.1"/>
    <property type="molecule type" value="Genomic_DNA"/>
</dbReference>
<dbReference type="VEuPathDB" id="FungiDB:PC110_g17755"/>
<evidence type="ECO:0000313" key="6">
    <source>
        <dbReference type="EMBL" id="KAG3219890.1"/>
    </source>
</evidence>
<gene>
    <name evidence="7" type="ORF">PC110_g17755</name>
    <name evidence="2" type="ORF">PC113_g15041</name>
    <name evidence="3" type="ORF">PC115_g14210</name>
    <name evidence="4" type="ORF">PC117_g15688</name>
    <name evidence="5" type="ORF">PC118_g14934</name>
    <name evidence="6" type="ORF">PC129_g9329</name>
</gene>
<dbReference type="EMBL" id="RCMK01000532">
    <property type="protein sequence ID" value="KAG2923626.1"/>
    <property type="molecule type" value="Genomic_DNA"/>
</dbReference>
<reference evidence="7 8" key="1">
    <citation type="submission" date="2018-01" db="EMBL/GenBank/DDBJ databases">
        <title>Draft genome of the strawberry crown rot pathogen Phytophthora cactorum.</title>
        <authorList>
            <person name="Armitage A.D."/>
            <person name="Lysoe E."/>
            <person name="Nellist C.F."/>
            <person name="Harrison R.J."/>
            <person name="Brurberg M.B."/>
        </authorList>
    </citation>
    <scope>NUCLEOTIDE SEQUENCE [LARGE SCALE GENOMIC DNA]</scope>
    <source>
        <strain evidence="7 8">10300</strain>
    </source>
</reference>
<evidence type="ECO:0000313" key="8">
    <source>
        <dbReference type="Proteomes" id="UP000251314"/>
    </source>
</evidence>
<dbReference type="Proteomes" id="UP000774804">
    <property type="component" value="Unassembled WGS sequence"/>
</dbReference>
<evidence type="ECO:0000313" key="7">
    <source>
        <dbReference type="EMBL" id="RAW25830.1"/>
    </source>
</evidence>
<dbReference type="Proteomes" id="UP000697107">
    <property type="component" value="Unassembled WGS sequence"/>
</dbReference>
<dbReference type="EMBL" id="MJFZ01000707">
    <property type="protein sequence ID" value="RAW25830.1"/>
    <property type="molecule type" value="Genomic_DNA"/>
</dbReference>
<dbReference type="EMBL" id="RCMI01000533">
    <property type="protein sequence ID" value="KAG2906690.1"/>
    <property type="molecule type" value="Genomic_DNA"/>
</dbReference>
<evidence type="ECO:0000313" key="3">
    <source>
        <dbReference type="EMBL" id="KAG2906690.1"/>
    </source>
</evidence>
<proteinExistence type="predicted"/>
<sequence>MEILQGEFLNELDGENQALRTNSGNLFTFEEAEAAEDVSSVLPESSIETNSQGVTQSLRFPSRKVHSAASISNGFGLNEMFDAIPRPYTAAGAEEFPSSSRQRNKKLATVLKKTARGSKTPREDRPRSAGVNEWGDFDTDRLLRDDFEEPSNQMPLDPLDRQRSRSRKSRRSTPMASSPSPNPWEGYLTLDTESKESSRPPMQVLRQKTIEILNLDLVVNQPSGRASATPKPLLSRASMERLMSPYSRPVTSHTSPITPLFGTEIPNTPTNRAAIFGRFADLWSLLSRRSSESESAEAENIQTKSPVECSTIMVKLCKTVGISFTSSVATRLSFWNTNEQGVDFESFCDLVIQGAIQPALHHFNLDNSIAEYVAALDIITESLVATEATRRTDKTSPDQPRRLKQLNEIRPVFMSWKAGVTPRLVQSTEASTFTPTKTLVTAEKVRKALEASASQHMLAHQLPSEEARVTHVENIRRKVQLHKSWKFSDEQRIATSQVADLAEMLDRARTVFPASAGSDDIFHRGEEDHPEQPFTAGEANDPEKELEAENEEVLVCCSCSIRGAVLWCASCFTVNCQKCWQEVHSCTVDMSIVSSESSAKKPLLGPTALAMTKTRSGSATLRPPVAMIYLPTKAMMPGTLAKGNPIARHNNVTRNSSNQVNAIEDEIPSVVANAILPSLHKSRSTGTIPRHYDRPQVETTHTRATDSTADLVKSLVLQGSGSLTSMKPATRLHKHHPPSRSKLHLAPVSLDAELLLSTTSTTLDRQQHFN</sequence>
<dbReference type="Proteomes" id="UP000760860">
    <property type="component" value="Unassembled WGS sequence"/>
</dbReference>
<evidence type="ECO:0008006" key="9">
    <source>
        <dbReference type="Google" id="ProtNLM"/>
    </source>
</evidence>
<feature type="compositionally biased region" description="Basic and acidic residues" evidence="1">
    <location>
        <begin position="690"/>
        <end position="703"/>
    </location>
</feature>
<organism evidence="7 8">
    <name type="scientific">Phytophthora cactorum</name>
    <dbReference type="NCBI Taxonomy" id="29920"/>
    <lineage>
        <taxon>Eukaryota</taxon>
        <taxon>Sar</taxon>
        <taxon>Stramenopiles</taxon>
        <taxon>Oomycota</taxon>
        <taxon>Peronosporomycetes</taxon>
        <taxon>Peronosporales</taxon>
        <taxon>Peronosporaceae</taxon>
        <taxon>Phytophthora</taxon>
    </lineage>
</organism>
<dbReference type="EMBL" id="RCMG01000543">
    <property type="protein sequence ID" value="KAG2852411.1"/>
    <property type="molecule type" value="Genomic_DNA"/>
</dbReference>
<protein>
    <recommendedName>
        <fullName evidence="9">B box-type domain-containing protein</fullName>
    </recommendedName>
</protein>
<evidence type="ECO:0000313" key="4">
    <source>
        <dbReference type="EMBL" id="KAG2923626.1"/>
    </source>
</evidence>
<feature type="region of interest" description="Disordered" evidence="1">
    <location>
        <begin position="93"/>
        <end position="188"/>
    </location>
</feature>
<dbReference type="CDD" id="cd19757">
    <property type="entry name" value="Bbox1"/>
    <property type="match status" value="1"/>
</dbReference>
<dbReference type="AlphaFoldDB" id="A0A329RNB4"/>
<keyword evidence="8" id="KW-1185">Reference proteome</keyword>
<comment type="caution">
    <text evidence="7">The sequence shown here is derived from an EMBL/GenBank/DDBJ whole genome shotgun (WGS) entry which is preliminary data.</text>
</comment>
<name>A0A329RNB4_9STRA</name>
<evidence type="ECO:0000313" key="2">
    <source>
        <dbReference type="EMBL" id="KAG2852411.1"/>
    </source>
</evidence>
<reference evidence="2" key="2">
    <citation type="submission" date="2018-10" db="EMBL/GenBank/DDBJ databases">
        <title>Effector identification in a new, highly contiguous assembly of the strawberry crown rot pathogen Phytophthora cactorum.</title>
        <authorList>
            <person name="Armitage A.D."/>
            <person name="Nellist C.F."/>
            <person name="Bates H."/>
            <person name="Vickerstaff R.J."/>
            <person name="Harrison R.J."/>
        </authorList>
    </citation>
    <scope>NUCLEOTIDE SEQUENCE</scope>
    <source>
        <strain evidence="2">15-7</strain>
        <strain evidence="3">4032</strain>
        <strain evidence="4">4040</strain>
        <strain evidence="5">P415</strain>
        <strain evidence="6">P421</strain>
    </source>
</reference>
<feature type="region of interest" description="Disordered" evidence="1">
    <location>
        <begin position="682"/>
        <end position="703"/>
    </location>
</feature>
<feature type="region of interest" description="Disordered" evidence="1">
    <location>
        <begin position="722"/>
        <end position="742"/>
    </location>
</feature>
<evidence type="ECO:0000313" key="5">
    <source>
        <dbReference type="EMBL" id="KAG2973770.1"/>
    </source>
</evidence>
<dbReference type="Proteomes" id="UP000736787">
    <property type="component" value="Unassembled WGS sequence"/>
</dbReference>
<accession>A0A329RNB4</accession>
<feature type="region of interest" description="Disordered" evidence="1">
    <location>
        <begin position="522"/>
        <end position="545"/>
    </location>
</feature>
<dbReference type="Proteomes" id="UP000251314">
    <property type="component" value="Unassembled WGS sequence"/>
</dbReference>
<dbReference type="EMBL" id="RCML01000561">
    <property type="protein sequence ID" value="KAG2973770.1"/>
    <property type="molecule type" value="Genomic_DNA"/>
</dbReference>
<dbReference type="OrthoDB" id="168462at2759"/>
<evidence type="ECO:0000256" key="1">
    <source>
        <dbReference type="SAM" id="MobiDB-lite"/>
    </source>
</evidence>
<feature type="compositionally biased region" description="Basic residues" evidence="1">
    <location>
        <begin position="730"/>
        <end position="742"/>
    </location>
</feature>